<feature type="domain" description="PPM-type phosphatase" evidence="4">
    <location>
        <begin position="22"/>
        <end position="269"/>
    </location>
</feature>
<comment type="caution">
    <text evidence="5">The sequence shown here is derived from an EMBL/GenBank/DDBJ whole genome shotgun (WGS) entry which is preliminary data.</text>
</comment>
<organism evidence="5 6">
    <name type="scientific">Legionella jamestowniensis</name>
    <dbReference type="NCBI Taxonomy" id="455"/>
    <lineage>
        <taxon>Bacteria</taxon>
        <taxon>Pseudomonadati</taxon>
        <taxon>Pseudomonadota</taxon>
        <taxon>Gammaproteobacteria</taxon>
        <taxon>Legionellales</taxon>
        <taxon>Legionellaceae</taxon>
        <taxon>Legionella</taxon>
    </lineage>
</organism>
<keyword evidence="3" id="KW-0904">Protein phosphatase</keyword>
<protein>
    <submittedName>
        <fullName evidence="5">Protein phosphatase 2C</fullName>
    </submittedName>
</protein>
<dbReference type="GO" id="GO:0004722">
    <property type="term" value="F:protein serine/threonine phosphatase activity"/>
    <property type="evidence" value="ECO:0007669"/>
    <property type="project" value="InterPro"/>
</dbReference>
<dbReference type="InterPro" id="IPR036457">
    <property type="entry name" value="PPM-type-like_dom_sf"/>
</dbReference>
<sequence length="335" mass="36962">MVIEIISLPEAPEVEEENNDYKFGCFEARHARPTQEDALAWCVIEKEKIKHLTPQDISKRLWTTYKYLDEAVKSLPEKSGTTASTTVFDGQNSLLVATLADAASFLVMYDPQGQVSKVSRLNSVIHKPNLPSEQRRIKELGGFITCNGGVYRVNGVLAVSRAIGDYDIKGQATEKLISSNATIDIVNVDSLFSQKRIAKLQVIITCDGFTDAAGYEATKSTQEAYLASTLSMLNGGQPGQKSEKEIAKHLVKKAKLHSWDNISVGVQSLMQGQPVFLGVYDGHGGSQTARFVAQHIIPIFLYQCLLSNTDYAAQPLSVNSNEMAYRKDNEHIIFI</sequence>
<evidence type="ECO:0000256" key="3">
    <source>
        <dbReference type="ARBA" id="ARBA00022912"/>
    </source>
</evidence>
<dbReference type="CDD" id="cd00143">
    <property type="entry name" value="PP2Cc"/>
    <property type="match status" value="1"/>
</dbReference>
<dbReference type="GO" id="GO:0046872">
    <property type="term" value="F:metal ion binding"/>
    <property type="evidence" value="ECO:0007669"/>
    <property type="project" value="UniProtKB-KW"/>
</dbReference>
<dbReference type="PATRIC" id="fig|455.5.peg.2463"/>
<evidence type="ECO:0000256" key="1">
    <source>
        <dbReference type="ARBA" id="ARBA00022723"/>
    </source>
</evidence>
<keyword evidence="1" id="KW-0479">Metal-binding</keyword>
<dbReference type="PROSITE" id="PS01032">
    <property type="entry name" value="PPM_1"/>
    <property type="match status" value="1"/>
</dbReference>
<name>A0A0W0UJR7_9GAMM</name>
<reference evidence="5 6" key="1">
    <citation type="submission" date="2015-11" db="EMBL/GenBank/DDBJ databases">
        <title>Genomic analysis of 38 Legionella species identifies large and diverse effector repertoires.</title>
        <authorList>
            <person name="Burstein D."/>
            <person name="Amaro F."/>
            <person name="Zusman T."/>
            <person name="Lifshitz Z."/>
            <person name="Cohen O."/>
            <person name="Gilbert J.A."/>
            <person name="Pupko T."/>
            <person name="Shuman H.A."/>
            <person name="Segal G."/>
        </authorList>
    </citation>
    <scope>NUCLEOTIDE SEQUENCE [LARGE SCALE GENOMIC DNA]</scope>
    <source>
        <strain evidence="5 6">JA-26-G1-E2</strain>
    </source>
</reference>
<dbReference type="SMART" id="SM00332">
    <property type="entry name" value="PP2Cc"/>
    <property type="match status" value="1"/>
</dbReference>
<evidence type="ECO:0000259" key="4">
    <source>
        <dbReference type="PROSITE" id="PS51746"/>
    </source>
</evidence>
<dbReference type="PROSITE" id="PS51746">
    <property type="entry name" value="PPM_2"/>
    <property type="match status" value="1"/>
</dbReference>
<dbReference type="EMBL" id="LNYG01000013">
    <property type="protein sequence ID" value="KTD08145.1"/>
    <property type="molecule type" value="Genomic_DNA"/>
</dbReference>
<dbReference type="SUPFAM" id="SSF81606">
    <property type="entry name" value="PP2C-like"/>
    <property type="match status" value="2"/>
</dbReference>
<accession>A0A0W0UJR7</accession>
<dbReference type="InterPro" id="IPR015655">
    <property type="entry name" value="PP2C"/>
</dbReference>
<dbReference type="RefSeq" id="WP_058450198.1">
    <property type="nucleotide sequence ID" value="NZ_CAAAJF010000018.1"/>
</dbReference>
<evidence type="ECO:0000256" key="2">
    <source>
        <dbReference type="ARBA" id="ARBA00022801"/>
    </source>
</evidence>
<evidence type="ECO:0000313" key="6">
    <source>
        <dbReference type="Proteomes" id="UP000054715"/>
    </source>
</evidence>
<gene>
    <name evidence="5" type="ORF">Ljam_2340</name>
</gene>
<dbReference type="InterPro" id="IPR001932">
    <property type="entry name" value="PPM-type_phosphatase-like_dom"/>
</dbReference>
<keyword evidence="2" id="KW-0378">Hydrolase</keyword>
<dbReference type="PANTHER" id="PTHR47992">
    <property type="entry name" value="PROTEIN PHOSPHATASE"/>
    <property type="match status" value="1"/>
</dbReference>
<dbReference type="OrthoDB" id="5648735at2"/>
<proteinExistence type="predicted"/>
<dbReference type="STRING" id="455.Ljam_2340"/>
<dbReference type="InterPro" id="IPR000222">
    <property type="entry name" value="PP2C_BS"/>
</dbReference>
<dbReference type="Gene3D" id="3.60.40.10">
    <property type="entry name" value="PPM-type phosphatase domain"/>
    <property type="match status" value="2"/>
</dbReference>
<dbReference type="AlphaFoldDB" id="A0A0W0UJR7"/>
<dbReference type="Proteomes" id="UP000054715">
    <property type="component" value="Unassembled WGS sequence"/>
</dbReference>
<evidence type="ECO:0000313" key="5">
    <source>
        <dbReference type="EMBL" id="KTD08145.1"/>
    </source>
</evidence>
<dbReference type="Pfam" id="PF00481">
    <property type="entry name" value="PP2C"/>
    <property type="match status" value="1"/>
</dbReference>